<dbReference type="PANTHER" id="PTHR43481">
    <property type="entry name" value="FRUCTOSE-1-PHOSPHATE PHOSPHATASE"/>
    <property type="match status" value="1"/>
</dbReference>
<dbReference type="AlphaFoldDB" id="A0A0A0JKB0"/>
<dbReference type="NCBIfam" id="TIGR01509">
    <property type="entry name" value="HAD-SF-IA-v3"/>
    <property type="match status" value="1"/>
</dbReference>
<evidence type="ECO:0000313" key="2">
    <source>
        <dbReference type="Proteomes" id="UP000030011"/>
    </source>
</evidence>
<dbReference type="OrthoDB" id="9800058at2"/>
<dbReference type="Gene3D" id="1.10.150.240">
    <property type="entry name" value="Putative phosphatase, domain 2"/>
    <property type="match status" value="1"/>
</dbReference>
<dbReference type="InterPro" id="IPR023214">
    <property type="entry name" value="HAD_sf"/>
</dbReference>
<dbReference type="STRING" id="1385521.N803_12530"/>
<dbReference type="GO" id="GO:0050308">
    <property type="term" value="F:sugar-phosphatase activity"/>
    <property type="evidence" value="ECO:0007669"/>
    <property type="project" value="TreeGrafter"/>
</dbReference>
<dbReference type="SFLD" id="SFLDG01129">
    <property type="entry name" value="C1.5:_HAD__Beta-PGM__Phosphata"/>
    <property type="match status" value="1"/>
</dbReference>
<dbReference type="InterPro" id="IPR006439">
    <property type="entry name" value="HAD-SF_hydro_IA"/>
</dbReference>
<keyword evidence="2" id="KW-1185">Reference proteome</keyword>
<sequence>MPEPQSAPLAGRFPDGTFAGVLFDMDGTLINSTTAVVRSWLRWAEEFGVDPKALEHSHGMTSINTIRLVMADRPEADQLRAHARIREIELADVDDITALVGAREAFEELDRFGVPHAIVTSCERELAAVRIEAARLPRSTVVVTASDVSHGKPGPEPYELGASRLGLAPAECVVVEDATSGLVSGRAAGAGAVIAVLGTTPVEVLARDADVVLTSVGDIPWPTLVTGALADGTPARP</sequence>
<dbReference type="Proteomes" id="UP000030011">
    <property type="component" value="Unassembled WGS sequence"/>
</dbReference>
<comment type="caution">
    <text evidence="1">The sequence shown here is derived from an EMBL/GenBank/DDBJ whole genome shotgun (WGS) entry which is preliminary data.</text>
</comment>
<dbReference type="Gene3D" id="3.40.50.1000">
    <property type="entry name" value="HAD superfamily/HAD-like"/>
    <property type="match status" value="1"/>
</dbReference>
<dbReference type="SFLD" id="SFLDS00003">
    <property type="entry name" value="Haloacid_Dehalogenase"/>
    <property type="match status" value="1"/>
</dbReference>
<proteinExistence type="predicted"/>
<dbReference type="EMBL" id="AVPK01000004">
    <property type="protein sequence ID" value="KGN37880.1"/>
    <property type="molecule type" value="Genomic_DNA"/>
</dbReference>
<dbReference type="eggNOG" id="COG0637">
    <property type="taxonomic scope" value="Bacteria"/>
</dbReference>
<protein>
    <recommendedName>
        <fullName evidence="3">Phosphatase</fullName>
    </recommendedName>
</protein>
<evidence type="ECO:0008006" key="3">
    <source>
        <dbReference type="Google" id="ProtNLM"/>
    </source>
</evidence>
<accession>A0A0A0JKB0</accession>
<dbReference type="InterPro" id="IPR041492">
    <property type="entry name" value="HAD_2"/>
</dbReference>
<gene>
    <name evidence="1" type="ORF">N803_12530</name>
</gene>
<dbReference type="InterPro" id="IPR036412">
    <property type="entry name" value="HAD-like_sf"/>
</dbReference>
<name>A0A0A0JKB0_9MICO</name>
<dbReference type="PRINTS" id="PR00413">
    <property type="entry name" value="HADHALOGNASE"/>
</dbReference>
<reference evidence="1 2" key="1">
    <citation type="submission" date="2013-08" db="EMBL/GenBank/DDBJ databases">
        <title>The genome sequence of Knoellia subterranea.</title>
        <authorList>
            <person name="Zhu W."/>
            <person name="Wang G."/>
        </authorList>
    </citation>
    <scope>NUCLEOTIDE SEQUENCE [LARGE SCALE GENOMIC DNA]</scope>
    <source>
        <strain evidence="1 2">KCTC 19937</strain>
    </source>
</reference>
<dbReference type="RefSeq" id="WP_084764311.1">
    <property type="nucleotide sequence ID" value="NZ_AVPK01000004.1"/>
</dbReference>
<dbReference type="PANTHER" id="PTHR43481:SF4">
    <property type="entry name" value="GLYCEROL-1-PHOSPHATE PHOSPHOHYDROLASE 1-RELATED"/>
    <property type="match status" value="1"/>
</dbReference>
<dbReference type="InterPro" id="IPR051806">
    <property type="entry name" value="HAD-like_SPP"/>
</dbReference>
<dbReference type="Pfam" id="PF13419">
    <property type="entry name" value="HAD_2"/>
    <property type="match status" value="1"/>
</dbReference>
<dbReference type="InterPro" id="IPR023198">
    <property type="entry name" value="PGP-like_dom2"/>
</dbReference>
<dbReference type="SUPFAM" id="SSF56784">
    <property type="entry name" value="HAD-like"/>
    <property type="match status" value="1"/>
</dbReference>
<evidence type="ECO:0000313" key="1">
    <source>
        <dbReference type="EMBL" id="KGN37880.1"/>
    </source>
</evidence>
<organism evidence="1 2">
    <name type="scientific">Knoellia subterranea KCTC 19937</name>
    <dbReference type="NCBI Taxonomy" id="1385521"/>
    <lineage>
        <taxon>Bacteria</taxon>
        <taxon>Bacillati</taxon>
        <taxon>Actinomycetota</taxon>
        <taxon>Actinomycetes</taxon>
        <taxon>Micrococcales</taxon>
        <taxon>Intrasporangiaceae</taxon>
        <taxon>Knoellia</taxon>
    </lineage>
</organism>